<feature type="domain" description="ABC transmembrane type-1" evidence="8">
    <location>
        <begin position="93"/>
        <end position="304"/>
    </location>
</feature>
<dbReference type="EMBL" id="UWJD01000002">
    <property type="protein sequence ID" value="VCT85784.1"/>
    <property type="molecule type" value="Genomic_DNA"/>
</dbReference>
<feature type="transmembrane region" description="Helical" evidence="7">
    <location>
        <begin position="286"/>
        <end position="305"/>
    </location>
</feature>
<evidence type="ECO:0000256" key="5">
    <source>
        <dbReference type="ARBA" id="ARBA00022989"/>
    </source>
</evidence>
<dbReference type="GeneID" id="68878893"/>
<dbReference type="InterPro" id="IPR000515">
    <property type="entry name" value="MetI-like"/>
</dbReference>
<comment type="similarity">
    <text evidence="7">Belongs to the binding-protein-dependent transport system permease family.</text>
</comment>
<keyword evidence="4 7" id="KW-0812">Transmembrane</keyword>
<reference evidence="10 11" key="1">
    <citation type="submission" date="2018-06" db="EMBL/GenBank/DDBJ databases">
        <authorList>
            <consortium name="IHU Genomes"/>
        </authorList>
    </citation>
    <scope>NUCLEOTIDE SEQUENCE [LARGE SCALE GENOMIC DNA]</scope>
    <source>
        <strain evidence="10 11">NEC25</strain>
    </source>
</reference>
<dbReference type="PROSITE" id="PS50928">
    <property type="entry name" value="ABC_TM1"/>
    <property type="match status" value="1"/>
</dbReference>
<dbReference type="GO" id="GO:0005886">
    <property type="term" value="C:plasma membrane"/>
    <property type="evidence" value="ECO:0007669"/>
    <property type="project" value="UniProtKB-SubCell"/>
</dbReference>
<dbReference type="CDD" id="cd06261">
    <property type="entry name" value="TM_PBP2"/>
    <property type="match status" value="1"/>
</dbReference>
<sequence>MAGISTKVTENVSIKVKEKRYTKMSREKKNIISGLLFASPVLLGFIIFVMGPMIASGYFSLTDYSIASTPKWIGFDNYKNLFTNQDPFFYKSLLVTATYVFLSVPIQIVVSLLVAMLLNSDVKGKGIFRTIFYLPTIVPVAASSMIWIWLMDPDLGLLNNVLGAVGLPTSKWIFDEKTVIPSLILMSLWTVGSTVIIFLAGLQDVPNQLYEAVEIDGGNAFHKFINITLPMITPTLFFNLVMGFINGFQVFTQAYIMTAGGPNNASLFYAFYLYKEAFSNFRMGNASALAWVLFLIISIFTFIIFKTSKWVYYEGDGK</sequence>
<feature type="transmembrane region" description="Helical" evidence="7">
    <location>
        <begin position="31"/>
        <end position="55"/>
    </location>
</feature>
<dbReference type="PANTHER" id="PTHR30193">
    <property type="entry name" value="ABC TRANSPORTER PERMEASE PROTEIN"/>
    <property type="match status" value="1"/>
</dbReference>
<keyword evidence="6 7" id="KW-0472">Membrane</keyword>
<dbReference type="AlphaFoldDB" id="A0A653AWF2"/>
<dbReference type="Pfam" id="PF00528">
    <property type="entry name" value="BPD_transp_1"/>
    <property type="match status" value="1"/>
</dbReference>
<keyword evidence="2 7" id="KW-0813">Transport</keyword>
<proteinExistence type="inferred from homology"/>
<feature type="transmembrane region" description="Helical" evidence="7">
    <location>
        <begin position="97"/>
        <end position="118"/>
    </location>
</feature>
<evidence type="ECO:0000313" key="9">
    <source>
        <dbReference type="EMBL" id="CAI3593444.1"/>
    </source>
</evidence>
<gene>
    <name evidence="10" type="primary">araP_7</name>
    <name evidence="9" type="ORF">CNEO2_20035</name>
    <name evidence="10" type="ORF">CNEONATNEC25_03387</name>
</gene>
<name>A0A653AWF2_9CLOT</name>
<dbReference type="Proteomes" id="UP000431451">
    <property type="component" value="Unassembled WGS sequence"/>
</dbReference>
<dbReference type="EMBL" id="CAMTCP010000222">
    <property type="protein sequence ID" value="CAI3593444.1"/>
    <property type="molecule type" value="Genomic_DNA"/>
</dbReference>
<protein>
    <submittedName>
        <fullName evidence="9">ABC transporter, permease component</fullName>
    </submittedName>
    <submittedName>
        <fullName evidence="10">L-arabinose transport system permease protein AraP</fullName>
    </submittedName>
</protein>
<dbReference type="PANTHER" id="PTHR30193:SF1">
    <property type="entry name" value="ABC TRANSPORTER PERMEASE PROTEIN YESP-RELATED"/>
    <property type="match status" value="1"/>
</dbReference>
<dbReference type="SUPFAM" id="SSF161098">
    <property type="entry name" value="MetI-like"/>
    <property type="match status" value="1"/>
</dbReference>
<dbReference type="RefSeq" id="WP_083498861.1">
    <property type="nucleotide sequence ID" value="NZ_CAKJVF010000233.1"/>
</dbReference>
<feature type="transmembrane region" description="Helical" evidence="7">
    <location>
        <begin position="179"/>
        <end position="203"/>
    </location>
</feature>
<organism evidence="10 11">
    <name type="scientific">Clostridium neonatale</name>
    <dbReference type="NCBI Taxonomy" id="137838"/>
    <lineage>
        <taxon>Bacteria</taxon>
        <taxon>Bacillati</taxon>
        <taxon>Bacillota</taxon>
        <taxon>Clostridia</taxon>
        <taxon>Eubacteriales</taxon>
        <taxon>Clostridiaceae</taxon>
        <taxon>Clostridium</taxon>
    </lineage>
</organism>
<dbReference type="Gene3D" id="1.10.3720.10">
    <property type="entry name" value="MetI-like"/>
    <property type="match status" value="1"/>
</dbReference>
<evidence type="ECO:0000256" key="6">
    <source>
        <dbReference type="ARBA" id="ARBA00023136"/>
    </source>
</evidence>
<evidence type="ECO:0000259" key="8">
    <source>
        <dbReference type="PROSITE" id="PS50928"/>
    </source>
</evidence>
<evidence type="ECO:0000256" key="1">
    <source>
        <dbReference type="ARBA" id="ARBA00004651"/>
    </source>
</evidence>
<dbReference type="Proteomes" id="UP001189143">
    <property type="component" value="Unassembled WGS sequence"/>
</dbReference>
<evidence type="ECO:0000256" key="3">
    <source>
        <dbReference type="ARBA" id="ARBA00022475"/>
    </source>
</evidence>
<dbReference type="GO" id="GO:0055085">
    <property type="term" value="P:transmembrane transport"/>
    <property type="evidence" value="ECO:0007669"/>
    <property type="project" value="InterPro"/>
</dbReference>
<feature type="transmembrane region" description="Helical" evidence="7">
    <location>
        <begin position="130"/>
        <end position="150"/>
    </location>
</feature>
<reference evidence="9" key="2">
    <citation type="submission" date="2022-10" db="EMBL/GenBank/DDBJ databases">
        <authorList>
            <person name="Aires J."/>
            <person name="Mesa V."/>
        </authorList>
    </citation>
    <scope>NUCLEOTIDE SEQUENCE</scope>
    <source>
        <strain evidence="9">Clostridium neonatale JD116</strain>
    </source>
</reference>
<comment type="subcellular location">
    <subcellularLocation>
        <location evidence="1 7">Cell membrane</location>
        <topology evidence="1 7">Multi-pass membrane protein</topology>
    </subcellularLocation>
</comment>
<keyword evidence="5 7" id="KW-1133">Transmembrane helix</keyword>
<feature type="transmembrane region" description="Helical" evidence="7">
    <location>
        <begin position="254"/>
        <end position="274"/>
    </location>
</feature>
<evidence type="ECO:0000256" key="7">
    <source>
        <dbReference type="RuleBase" id="RU363032"/>
    </source>
</evidence>
<evidence type="ECO:0000256" key="2">
    <source>
        <dbReference type="ARBA" id="ARBA00022448"/>
    </source>
</evidence>
<dbReference type="InterPro" id="IPR051393">
    <property type="entry name" value="ABC_transporter_permease"/>
</dbReference>
<dbReference type="InterPro" id="IPR035906">
    <property type="entry name" value="MetI-like_sf"/>
</dbReference>
<feature type="transmembrane region" description="Helical" evidence="7">
    <location>
        <begin position="224"/>
        <end position="248"/>
    </location>
</feature>
<evidence type="ECO:0000313" key="11">
    <source>
        <dbReference type="Proteomes" id="UP000431451"/>
    </source>
</evidence>
<keyword evidence="3" id="KW-1003">Cell membrane</keyword>
<accession>A0A653AWF2</accession>
<evidence type="ECO:0000256" key="4">
    <source>
        <dbReference type="ARBA" id="ARBA00022692"/>
    </source>
</evidence>
<evidence type="ECO:0000313" key="10">
    <source>
        <dbReference type="EMBL" id="VCT85784.1"/>
    </source>
</evidence>